<evidence type="ECO:0000313" key="3">
    <source>
        <dbReference type="Proteomes" id="UP000694892"/>
    </source>
</evidence>
<accession>A0A974I3P8</accession>
<dbReference type="PANTHER" id="PTHR21301:SF10">
    <property type="entry name" value="REVERSE TRANSCRIPTASE DOMAIN-CONTAINING PROTEIN"/>
    <property type="match status" value="1"/>
</dbReference>
<dbReference type="EMBL" id="CM004466">
    <property type="protein sequence ID" value="OCU00535.1"/>
    <property type="molecule type" value="Genomic_DNA"/>
</dbReference>
<name>A0A974I3P8_XENLA</name>
<sequence>MEKVPPLQQQFLAQCTEFILNNNIFSFNDNYYHRISEHDQIITKTFFKSVDSNNFIHFKSFHHRPSTQNTPYSQFRRIYRNCSDHHDYTTQSKILTKKFLARKYPRKLIKDACHQAKQQPLDPHTTTMINTQFNPPPRFITQYSKEHQGIRSILNKRWEILLQDPYLRPLLPDKPLITYR</sequence>
<gene>
    <name evidence="2" type="ORF">XELAEV_18006313mg</name>
</gene>
<reference evidence="3" key="1">
    <citation type="journal article" date="2016" name="Nature">
        <title>Genome evolution in the allotetraploid frog Xenopus laevis.</title>
        <authorList>
            <person name="Session A.M."/>
            <person name="Uno Y."/>
            <person name="Kwon T."/>
            <person name="Chapman J.A."/>
            <person name="Toyoda A."/>
            <person name="Takahashi S."/>
            <person name="Fukui A."/>
            <person name="Hikosaka A."/>
            <person name="Suzuki A."/>
            <person name="Kondo M."/>
            <person name="van Heeringen S.J."/>
            <person name="Quigley I."/>
            <person name="Heinz S."/>
            <person name="Ogino H."/>
            <person name="Ochi H."/>
            <person name="Hellsten U."/>
            <person name="Lyons J.B."/>
            <person name="Simakov O."/>
            <person name="Putnam N."/>
            <person name="Stites J."/>
            <person name="Kuroki Y."/>
            <person name="Tanaka T."/>
            <person name="Michiue T."/>
            <person name="Watanabe M."/>
            <person name="Bogdanovic O."/>
            <person name="Lister R."/>
            <person name="Georgiou G."/>
            <person name="Paranjpe S.S."/>
            <person name="van Kruijsbergen I."/>
            <person name="Shu S."/>
            <person name="Carlson J."/>
            <person name="Kinoshita T."/>
            <person name="Ohta Y."/>
            <person name="Mawaribuchi S."/>
            <person name="Jenkins J."/>
            <person name="Grimwood J."/>
            <person name="Schmutz J."/>
            <person name="Mitros T."/>
            <person name="Mozaffari S.V."/>
            <person name="Suzuki Y."/>
            <person name="Haramoto Y."/>
            <person name="Yamamoto T.S."/>
            <person name="Takagi C."/>
            <person name="Heald R."/>
            <person name="Miller K."/>
            <person name="Haudenschild C."/>
            <person name="Kitzman J."/>
            <person name="Nakayama T."/>
            <person name="Izutsu Y."/>
            <person name="Robert J."/>
            <person name="Fortriede J."/>
            <person name="Burns K."/>
            <person name="Lotay V."/>
            <person name="Karimi K."/>
            <person name="Yasuoka Y."/>
            <person name="Dichmann D.S."/>
            <person name="Flajnik M.F."/>
            <person name="Houston D.W."/>
            <person name="Shendure J."/>
            <person name="DuPasquier L."/>
            <person name="Vize P.D."/>
            <person name="Zorn A.M."/>
            <person name="Ito M."/>
            <person name="Marcotte E.M."/>
            <person name="Wallingford J.B."/>
            <person name="Ito Y."/>
            <person name="Asashima M."/>
            <person name="Ueno N."/>
            <person name="Matsuda Y."/>
            <person name="Veenstra G.J."/>
            <person name="Fujiyama A."/>
            <person name="Harland R.M."/>
            <person name="Taira M."/>
            <person name="Rokhsar D.S."/>
        </authorList>
    </citation>
    <scope>NUCLEOTIDE SEQUENCE [LARGE SCALE GENOMIC DNA]</scope>
    <source>
        <strain evidence="3">J</strain>
    </source>
</reference>
<protein>
    <recommendedName>
        <fullName evidence="1">Helix-turn-helix domain-containing protein</fullName>
    </recommendedName>
</protein>
<evidence type="ECO:0000313" key="2">
    <source>
        <dbReference type="EMBL" id="OCU00535.1"/>
    </source>
</evidence>
<feature type="domain" description="Helix-turn-helix" evidence="1">
    <location>
        <begin position="55"/>
        <end position="111"/>
    </location>
</feature>
<proteinExistence type="predicted"/>
<dbReference type="InterPro" id="IPR058912">
    <property type="entry name" value="HTH_animal"/>
</dbReference>
<dbReference type="PANTHER" id="PTHR21301">
    <property type="entry name" value="REVERSE TRANSCRIPTASE"/>
    <property type="match status" value="1"/>
</dbReference>
<evidence type="ECO:0000259" key="1">
    <source>
        <dbReference type="Pfam" id="PF26215"/>
    </source>
</evidence>
<dbReference type="Pfam" id="PF26215">
    <property type="entry name" value="HTH_animal"/>
    <property type="match status" value="1"/>
</dbReference>
<dbReference type="AlphaFoldDB" id="A0A974I3P8"/>
<organism evidence="2 3">
    <name type="scientific">Xenopus laevis</name>
    <name type="common">African clawed frog</name>
    <dbReference type="NCBI Taxonomy" id="8355"/>
    <lineage>
        <taxon>Eukaryota</taxon>
        <taxon>Metazoa</taxon>
        <taxon>Chordata</taxon>
        <taxon>Craniata</taxon>
        <taxon>Vertebrata</taxon>
        <taxon>Euteleostomi</taxon>
        <taxon>Amphibia</taxon>
        <taxon>Batrachia</taxon>
        <taxon>Anura</taxon>
        <taxon>Pipoidea</taxon>
        <taxon>Pipidae</taxon>
        <taxon>Xenopodinae</taxon>
        <taxon>Xenopus</taxon>
        <taxon>Xenopus</taxon>
    </lineage>
</organism>
<dbReference type="Proteomes" id="UP000694892">
    <property type="component" value="Chromosome 1L"/>
</dbReference>